<reference evidence="1" key="2">
    <citation type="journal article" date="2015" name="Fish Shellfish Immunol.">
        <title>Early steps in the European eel (Anguilla anguilla)-Vibrio vulnificus interaction in the gills: Role of the RtxA13 toxin.</title>
        <authorList>
            <person name="Callol A."/>
            <person name="Pajuelo D."/>
            <person name="Ebbesson L."/>
            <person name="Teles M."/>
            <person name="MacKenzie S."/>
            <person name="Amaro C."/>
        </authorList>
    </citation>
    <scope>NUCLEOTIDE SEQUENCE</scope>
</reference>
<protein>
    <submittedName>
        <fullName evidence="1">Uncharacterized protein</fullName>
    </submittedName>
</protein>
<evidence type="ECO:0000313" key="1">
    <source>
        <dbReference type="EMBL" id="JAI03030.1"/>
    </source>
</evidence>
<name>A0A0E9XK43_ANGAN</name>
<organism evidence="1">
    <name type="scientific">Anguilla anguilla</name>
    <name type="common">European freshwater eel</name>
    <name type="synonym">Muraena anguilla</name>
    <dbReference type="NCBI Taxonomy" id="7936"/>
    <lineage>
        <taxon>Eukaryota</taxon>
        <taxon>Metazoa</taxon>
        <taxon>Chordata</taxon>
        <taxon>Craniata</taxon>
        <taxon>Vertebrata</taxon>
        <taxon>Euteleostomi</taxon>
        <taxon>Actinopterygii</taxon>
        <taxon>Neopterygii</taxon>
        <taxon>Teleostei</taxon>
        <taxon>Anguilliformes</taxon>
        <taxon>Anguillidae</taxon>
        <taxon>Anguilla</taxon>
    </lineage>
</organism>
<proteinExistence type="predicted"/>
<dbReference type="EMBL" id="GBXM01005548">
    <property type="protein sequence ID" value="JAI03030.1"/>
    <property type="molecule type" value="Transcribed_RNA"/>
</dbReference>
<dbReference type="AlphaFoldDB" id="A0A0E9XK43"/>
<reference evidence="1" key="1">
    <citation type="submission" date="2014-11" db="EMBL/GenBank/DDBJ databases">
        <authorList>
            <person name="Amaro Gonzalez C."/>
        </authorList>
    </citation>
    <scope>NUCLEOTIDE SEQUENCE</scope>
</reference>
<sequence length="71" mass="7911">MQSNTLKANLGKTEILLPHLRDTSKFVKISTYTKAAWKHVCASYISGISNLRSLRTENGWFSTLPLTGSQV</sequence>
<accession>A0A0E9XK43</accession>